<proteinExistence type="predicted"/>
<dbReference type="Gene3D" id="2.60.40.10">
    <property type="entry name" value="Immunoglobulins"/>
    <property type="match status" value="2"/>
</dbReference>
<keyword evidence="6" id="KW-0675">Receptor</keyword>
<dbReference type="InterPro" id="IPR036116">
    <property type="entry name" value="FN3_sf"/>
</dbReference>
<dbReference type="InterPro" id="IPR050650">
    <property type="entry name" value="Type-II_Cytokine-TF_Rcpt"/>
</dbReference>
<gene>
    <name evidence="6" type="primary">IFNLR1</name>
</gene>
<dbReference type="Pfam" id="PF09294">
    <property type="entry name" value="Interfer-bind"/>
    <property type="match status" value="1"/>
</dbReference>
<accession>A0ABM1JHX5</accession>
<dbReference type="InterPro" id="IPR013783">
    <property type="entry name" value="Ig-like_fold"/>
</dbReference>
<reference evidence="6" key="1">
    <citation type="submission" date="2025-08" db="UniProtKB">
        <authorList>
            <consortium name="RefSeq"/>
        </authorList>
    </citation>
    <scope>IDENTIFICATION</scope>
</reference>
<evidence type="ECO:0000256" key="1">
    <source>
        <dbReference type="SAM" id="MobiDB-lite"/>
    </source>
</evidence>
<evidence type="ECO:0000259" key="4">
    <source>
        <dbReference type="Pfam" id="PF09294"/>
    </source>
</evidence>
<organism evidence="5 6">
    <name type="scientific">Gekko japonicus</name>
    <name type="common">Schlegel's Japanese gecko</name>
    <dbReference type="NCBI Taxonomy" id="146911"/>
    <lineage>
        <taxon>Eukaryota</taxon>
        <taxon>Metazoa</taxon>
        <taxon>Chordata</taxon>
        <taxon>Craniata</taxon>
        <taxon>Vertebrata</taxon>
        <taxon>Euteleostomi</taxon>
        <taxon>Lepidosauria</taxon>
        <taxon>Squamata</taxon>
        <taxon>Bifurcata</taxon>
        <taxon>Gekkota</taxon>
        <taxon>Gekkonidae</taxon>
        <taxon>Gekkoninae</taxon>
        <taxon>Gekko</taxon>
    </lineage>
</organism>
<protein>
    <submittedName>
        <fullName evidence="6">Interferon lambda receptor 1</fullName>
    </submittedName>
</protein>
<dbReference type="GeneID" id="107105580"/>
<feature type="chain" id="PRO_5046216787" evidence="2">
    <location>
        <begin position="22"/>
        <end position="460"/>
    </location>
</feature>
<evidence type="ECO:0000256" key="2">
    <source>
        <dbReference type="SAM" id="SignalP"/>
    </source>
</evidence>
<feature type="signal peptide" evidence="2">
    <location>
        <begin position="1"/>
        <end position="21"/>
    </location>
</feature>
<sequence>MAPWTVVVLAVLLAVSRRARGKILLPPPRNVILVSEDFNLFLTWLPGADYPPGVFYTVQWTNVYRTWEDFLPCRNISETVCNITCASPHVYHSFDVRVKAQGSTGTISSAWVDLENIDYEVNVTLAPPALQVRKIGDTVVVNATFSDPLCLKDIFHDLTSDLEFWEAGANNRKKINMKNSKEFDAPVFSGSDYCFSARAVLNNVHSNFSEPICIQLHSKEEYEDEEEEEEDIGSSRPYTEMHRFQKNDIHSQMVGLGEKEPDSCSESDSSQLGEGSMPDQMMPGFFVLSNSVFGEVTSRFQWNEMTSLSAGFSSEESSVCPDIYPIAQRGGQEDLDEGTDFLFQVSDSNLPTRKLCMPSESFHEASCGILGNPQISLFGVQSNQEFYDLLLEDEELSENDSCGCGSPVVEFSPLKVPSREGLESSMLSRSRKSVEDSSPEHKSHGYQPRPVHYLSRTLQR</sequence>
<feature type="region of interest" description="Disordered" evidence="1">
    <location>
        <begin position="256"/>
        <end position="276"/>
    </location>
</feature>
<dbReference type="PANTHER" id="PTHR20859">
    <property type="entry name" value="INTERFERON/INTERLEUKIN RECEPTOR"/>
    <property type="match status" value="1"/>
</dbReference>
<evidence type="ECO:0000313" key="6">
    <source>
        <dbReference type="RefSeq" id="XP_015261062.1"/>
    </source>
</evidence>
<feature type="region of interest" description="Disordered" evidence="1">
    <location>
        <begin position="417"/>
        <end position="460"/>
    </location>
</feature>
<evidence type="ECO:0000313" key="5">
    <source>
        <dbReference type="Proteomes" id="UP000694871"/>
    </source>
</evidence>
<name>A0ABM1JHX5_GEKJA</name>
<feature type="compositionally biased region" description="Polar residues" evidence="1">
    <location>
        <begin position="264"/>
        <end position="273"/>
    </location>
</feature>
<feature type="compositionally biased region" description="Basic and acidic residues" evidence="1">
    <location>
        <begin position="432"/>
        <end position="443"/>
    </location>
</feature>
<dbReference type="SUPFAM" id="SSF49265">
    <property type="entry name" value="Fibronectin type III"/>
    <property type="match status" value="2"/>
</dbReference>
<feature type="domain" description="Fibronectin type-III" evidence="3">
    <location>
        <begin position="7"/>
        <end position="101"/>
    </location>
</feature>
<dbReference type="Proteomes" id="UP000694871">
    <property type="component" value="Unplaced"/>
</dbReference>
<dbReference type="InterPro" id="IPR003961">
    <property type="entry name" value="FN3_dom"/>
</dbReference>
<keyword evidence="2" id="KW-0732">Signal</keyword>
<dbReference type="RefSeq" id="XP_015261062.1">
    <property type="nucleotide sequence ID" value="XM_015405576.1"/>
</dbReference>
<keyword evidence="5" id="KW-1185">Reference proteome</keyword>
<feature type="domain" description="Interferon/interleukin receptor" evidence="4">
    <location>
        <begin position="125"/>
        <end position="216"/>
    </location>
</feature>
<dbReference type="PANTHER" id="PTHR20859:SF55">
    <property type="entry name" value="INTERFERON LAMBDA RECEPTOR 1"/>
    <property type="match status" value="1"/>
</dbReference>
<dbReference type="InterPro" id="IPR015373">
    <property type="entry name" value="Interferon/interleukin_rcp_dom"/>
</dbReference>
<dbReference type="Pfam" id="PF01108">
    <property type="entry name" value="Tissue_fac"/>
    <property type="match status" value="1"/>
</dbReference>
<evidence type="ECO:0000259" key="3">
    <source>
        <dbReference type="Pfam" id="PF01108"/>
    </source>
</evidence>